<dbReference type="PANTHER" id="PTHR33383:SF1">
    <property type="entry name" value="MEMBRANE PROTEIN INSERTION EFFICIENCY FACTOR-RELATED"/>
    <property type="match status" value="1"/>
</dbReference>
<dbReference type="PANTHER" id="PTHR33383">
    <property type="entry name" value="MEMBRANE PROTEIN INSERTION EFFICIENCY FACTOR-RELATED"/>
    <property type="match status" value="1"/>
</dbReference>
<dbReference type="Proteomes" id="UP001174909">
    <property type="component" value="Unassembled WGS sequence"/>
</dbReference>
<dbReference type="InterPro" id="IPR002696">
    <property type="entry name" value="Membr_insert_effic_factor_YidD"/>
</dbReference>
<protein>
    <submittedName>
        <fullName evidence="1">Membrane protein insertion efficiency factor</fullName>
    </submittedName>
</protein>
<evidence type="ECO:0000313" key="2">
    <source>
        <dbReference type="Proteomes" id="UP001174909"/>
    </source>
</evidence>
<name>A0AA35T7U8_GEOBA</name>
<keyword evidence="2" id="KW-1185">Reference proteome</keyword>
<dbReference type="Pfam" id="PF01809">
    <property type="entry name" value="YidD"/>
    <property type="match status" value="1"/>
</dbReference>
<proteinExistence type="inferred from homology"/>
<dbReference type="AlphaFoldDB" id="A0AA35T7U8"/>
<dbReference type="EMBL" id="CASHTH010003296">
    <property type="protein sequence ID" value="CAI8043063.1"/>
    <property type="molecule type" value="Genomic_DNA"/>
</dbReference>
<evidence type="ECO:0000313" key="1">
    <source>
        <dbReference type="EMBL" id="CAI8043063.1"/>
    </source>
</evidence>
<feature type="non-terminal residue" evidence="1">
    <location>
        <position position="1"/>
    </location>
</feature>
<organism evidence="1 2">
    <name type="scientific">Geodia barretti</name>
    <name type="common">Barrett's horny sponge</name>
    <dbReference type="NCBI Taxonomy" id="519541"/>
    <lineage>
        <taxon>Eukaryota</taxon>
        <taxon>Metazoa</taxon>
        <taxon>Porifera</taxon>
        <taxon>Demospongiae</taxon>
        <taxon>Heteroscleromorpha</taxon>
        <taxon>Tetractinellida</taxon>
        <taxon>Astrophorina</taxon>
        <taxon>Geodiidae</taxon>
        <taxon>Geodia</taxon>
    </lineage>
</organism>
<gene>
    <name evidence="1" type="ORF">GBAR_LOCUS23890</name>
</gene>
<dbReference type="HAMAP" id="MF_00386">
    <property type="entry name" value="UPF0161_YidD"/>
    <property type="match status" value="1"/>
</dbReference>
<sequence>ESPARYRGGVGPLSAAAIVVIRLYQQAVSPYLPSMCRFEPSCSHYASEAIATHGLLKGGLMGVKRILRCRPRGGSGYDPVV</sequence>
<dbReference type="SMART" id="SM01234">
    <property type="entry name" value="Haemolytic"/>
    <property type="match status" value="1"/>
</dbReference>
<reference evidence="1" key="1">
    <citation type="submission" date="2023-03" db="EMBL/GenBank/DDBJ databases">
        <authorList>
            <person name="Steffen K."/>
            <person name="Cardenas P."/>
        </authorList>
    </citation>
    <scope>NUCLEOTIDE SEQUENCE</scope>
</reference>
<accession>A0AA35T7U8</accession>
<dbReference type="NCBIfam" id="TIGR00278">
    <property type="entry name" value="membrane protein insertion efficiency factor YidD"/>
    <property type="match status" value="1"/>
</dbReference>
<comment type="caution">
    <text evidence="1">The sequence shown here is derived from an EMBL/GenBank/DDBJ whole genome shotgun (WGS) entry which is preliminary data.</text>
</comment>